<feature type="region of interest" description="Disordered" evidence="11">
    <location>
        <begin position="655"/>
        <end position="674"/>
    </location>
</feature>
<feature type="compositionally biased region" description="Polar residues" evidence="11">
    <location>
        <begin position="228"/>
        <end position="241"/>
    </location>
</feature>
<dbReference type="CDD" id="cd20404">
    <property type="entry name" value="Tudor_Agenet_AtEML-like"/>
    <property type="match status" value="1"/>
</dbReference>
<accession>A0A5J9TVF9</accession>
<dbReference type="EMBL" id="RWGY01000031">
    <property type="protein sequence ID" value="TVU15334.1"/>
    <property type="molecule type" value="Genomic_DNA"/>
</dbReference>
<comment type="function">
    <text evidence="10">Cohesin cofactor dispensable during the meiotic division but playing an important role in DNA repair by homologous recombination (HR) probably by helping SMC5/SMC6 complex. Regulator of sister chromatid cohesion in mitosis which may stabilize cohesin complex association with chromatin. May couple sister chromatid cohesion during mitosis to DNA replication. Cohesion ensures that chromosome partitioning is accurate in both meiotic and mitotic cells and plays an important role in DNA repair.</text>
</comment>
<dbReference type="PANTHER" id="PTHR12663">
    <property type="entry name" value="ANDROGEN INDUCED INHIBITOR OF PROLIFERATION AS3 / PDS5-RELATED"/>
    <property type="match status" value="1"/>
</dbReference>
<keyword evidence="3" id="KW-0132">Cell division</keyword>
<dbReference type="GO" id="GO:0007064">
    <property type="term" value="P:mitotic sister chromatid cohesion"/>
    <property type="evidence" value="ECO:0007669"/>
    <property type="project" value="InterPro"/>
</dbReference>
<feature type="compositionally biased region" description="Acidic residues" evidence="11">
    <location>
        <begin position="345"/>
        <end position="356"/>
    </location>
</feature>
<feature type="compositionally biased region" description="Polar residues" evidence="11">
    <location>
        <begin position="249"/>
        <end position="284"/>
    </location>
</feature>
<feature type="region of interest" description="Disordered" evidence="11">
    <location>
        <begin position="221"/>
        <end position="493"/>
    </location>
</feature>
<feature type="compositionally biased region" description="Basic and acidic residues" evidence="11">
    <location>
        <begin position="663"/>
        <end position="674"/>
    </location>
</feature>
<evidence type="ECO:0000256" key="1">
    <source>
        <dbReference type="ARBA" id="ARBA00004123"/>
    </source>
</evidence>
<dbReference type="SUPFAM" id="SSF48371">
    <property type="entry name" value="ARM repeat"/>
    <property type="match status" value="1"/>
</dbReference>
<dbReference type="PANTHER" id="PTHR12663:SF3">
    <property type="entry name" value="SISTER CHROMATID COHESION PROTEIN PDS5 HOMOLOG C"/>
    <property type="match status" value="1"/>
</dbReference>
<evidence type="ECO:0000256" key="10">
    <source>
        <dbReference type="ARBA" id="ARBA00058864"/>
    </source>
</evidence>
<protein>
    <recommendedName>
        <fullName evidence="14">Tudor domain-containing protein</fullName>
    </recommendedName>
</protein>
<dbReference type="InterPro" id="IPR039776">
    <property type="entry name" value="Pds5"/>
</dbReference>
<dbReference type="GO" id="GO:0006281">
    <property type="term" value="P:DNA repair"/>
    <property type="evidence" value="ECO:0007669"/>
    <property type="project" value="UniProtKB-KW"/>
</dbReference>
<sequence length="674" mass="73780">MNYSLSPTDVALISRDLLDHPDPDVKLAVTSCLTEVTRLCAPHPPYGDDIMKEIFQRIVDTFANLDDINSPSYARRLSILNSFSRVNCSVLMLDLDLDHLILDIFHHFFKTASTNHSENVIEWMEHILMVIIEESDNVRADLASCLLQYLTKEAQETFPASFDLAERVLGLCKDRLKVVFVQLLRGTPLYNYSNVVILLCQDASGSATDNNADAYITDMEGEDKISGGSVSEESPQETSKIGQDDCRGQNGTHPSIASTSAISNGSSLDNPASSEQKPELSSSDGHAKTDELISVDKEPLESVTTETEKLSDGHKLDSSPETGFEVTEHPKVVKVNGSVAASEELSPETDDIDNEQLIETGEKGADGSSNPIGTKPAVIKRRGRPPKSQEKKQVSDLKSGKVDQVCNSGGRRTRRLIKDDAKPPSTKAVDGESVKKQHIDKDTDQDTGLKEMMSTTKSDKTKGQQEDNGVSKRKRLQEAEEAPPSKKNKMLDENLVGSRIKVWWSDDKMFYTGVIKSFNASSKKHKVAYDDGDVEVLLLKKEKWELIDDEQGSDHDLASDMPRGRRGQGSSSQGVKTETPQSGNRDSPKKRGRPKAARSSNNVSSTDGLASLKGKGAEDAEGTPKTSGNVKKVSPRLTRSAAKAKYDVVKKVSPRLTRSAAKAKYDVVKASNKD</sequence>
<dbReference type="GO" id="GO:0005634">
    <property type="term" value="C:nucleus"/>
    <property type="evidence" value="ECO:0007669"/>
    <property type="project" value="UniProtKB-SubCell"/>
</dbReference>
<evidence type="ECO:0000256" key="11">
    <source>
        <dbReference type="SAM" id="MobiDB-lite"/>
    </source>
</evidence>
<dbReference type="Pfam" id="PF20168">
    <property type="entry name" value="PDS5"/>
    <property type="match status" value="1"/>
</dbReference>
<evidence type="ECO:0000256" key="3">
    <source>
        <dbReference type="ARBA" id="ARBA00022618"/>
    </source>
</evidence>
<dbReference type="OrthoDB" id="200660at2759"/>
<evidence type="ECO:0000256" key="8">
    <source>
        <dbReference type="ARBA" id="ARBA00023242"/>
    </source>
</evidence>
<organism evidence="12 13">
    <name type="scientific">Eragrostis curvula</name>
    <name type="common">weeping love grass</name>
    <dbReference type="NCBI Taxonomy" id="38414"/>
    <lineage>
        <taxon>Eukaryota</taxon>
        <taxon>Viridiplantae</taxon>
        <taxon>Streptophyta</taxon>
        <taxon>Embryophyta</taxon>
        <taxon>Tracheophyta</taxon>
        <taxon>Spermatophyta</taxon>
        <taxon>Magnoliopsida</taxon>
        <taxon>Liliopsida</taxon>
        <taxon>Poales</taxon>
        <taxon>Poaceae</taxon>
        <taxon>PACMAD clade</taxon>
        <taxon>Chloridoideae</taxon>
        <taxon>Eragrostideae</taxon>
        <taxon>Eragrostidinae</taxon>
        <taxon>Eragrostis</taxon>
    </lineage>
</organism>
<evidence type="ECO:0000256" key="9">
    <source>
        <dbReference type="ARBA" id="ARBA00023306"/>
    </source>
</evidence>
<keyword evidence="4" id="KW-0677">Repeat</keyword>
<comment type="caution">
    <text evidence="12">The sequence shown here is derived from an EMBL/GenBank/DDBJ whole genome shotgun (WGS) entry which is preliminary data.</text>
</comment>
<dbReference type="Proteomes" id="UP000324897">
    <property type="component" value="Unassembled WGS sequence"/>
</dbReference>
<dbReference type="Gramene" id="TVU15334">
    <property type="protein sequence ID" value="TVU15334"/>
    <property type="gene ID" value="EJB05_38850"/>
</dbReference>
<gene>
    <name evidence="12" type="ORF">EJB05_38850</name>
</gene>
<name>A0A5J9TVF9_9POAL</name>
<dbReference type="InterPro" id="IPR016024">
    <property type="entry name" value="ARM-type_fold"/>
</dbReference>
<dbReference type="FunFam" id="2.30.30.140:FF:000033">
    <property type="entry name" value="Binding protein"/>
    <property type="match status" value="1"/>
</dbReference>
<keyword evidence="9" id="KW-0131">Cell cycle</keyword>
<comment type="similarity">
    <text evidence="2">Belongs to the PDS5 family.</text>
</comment>
<feature type="compositionally biased region" description="Basic and acidic residues" evidence="11">
    <location>
        <begin position="545"/>
        <end position="558"/>
    </location>
</feature>
<feature type="compositionally biased region" description="Basic and acidic residues" evidence="11">
    <location>
        <begin position="387"/>
        <end position="401"/>
    </location>
</feature>
<keyword evidence="8" id="KW-0539">Nucleus</keyword>
<dbReference type="SUPFAM" id="SSF63748">
    <property type="entry name" value="Tudor/PWWP/MBT"/>
    <property type="match status" value="1"/>
</dbReference>
<dbReference type="AlphaFoldDB" id="A0A5J9TVF9"/>
<dbReference type="GO" id="GO:0000785">
    <property type="term" value="C:chromatin"/>
    <property type="evidence" value="ECO:0007669"/>
    <property type="project" value="TreeGrafter"/>
</dbReference>
<feature type="region of interest" description="Disordered" evidence="11">
    <location>
        <begin position="545"/>
        <end position="643"/>
    </location>
</feature>
<feature type="compositionally biased region" description="Polar residues" evidence="11">
    <location>
        <begin position="575"/>
        <end position="585"/>
    </location>
</feature>
<comment type="subcellular location">
    <subcellularLocation>
        <location evidence="1">Nucleus</location>
    </subcellularLocation>
</comment>
<reference evidence="12 13" key="1">
    <citation type="journal article" date="2019" name="Sci. Rep.">
        <title>A high-quality genome of Eragrostis curvula grass provides insights into Poaceae evolution and supports new strategies to enhance forage quality.</title>
        <authorList>
            <person name="Carballo J."/>
            <person name="Santos B.A.C.M."/>
            <person name="Zappacosta D."/>
            <person name="Garbus I."/>
            <person name="Selva J.P."/>
            <person name="Gallo C.A."/>
            <person name="Diaz A."/>
            <person name="Albertini E."/>
            <person name="Caccamo M."/>
            <person name="Echenique V."/>
        </authorList>
    </citation>
    <scope>NUCLEOTIDE SEQUENCE [LARGE SCALE GENOMIC DNA]</scope>
    <source>
        <strain evidence="13">cv. Victoria</strain>
        <tissue evidence="12">Leaf</tissue>
    </source>
</reference>
<evidence type="ECO:0000256" key="4">
    <source>
        <dbReference type="ARBA" id="ARBA00022737"/>
    </source>
</evidence>
<keyword evidence="6" id="KW-0498">Mitosis</keyword>
<evidence type="ECO:0000256" key="2">
    <source>
        <dbReference type="ARBA" id="ARBA00006254"/>
    </source>
</evidence>
<feature type="compositionally biased region" description="Basic and acidic residues" evidence="11">
    <location>
        <begin position="285"/>
        <end position="318"/>
    </location>
</feature>
<proteinExistence type="inferred from homology"/>
<feature type="compositionally biased region" description="Basic and acidic residues" evidence="11">
    <location>
        <begin position="429"/>
        <end position="449"/>
    </location>
</feature>
<evidence type="ECO:0008006" key="14">
    <source>
        <dbReference type="Google" id="ProtNLM"/>
    </source>
</evidence>
<dbReference type="Gene3D" id="2.30.30.140">
    <property type="match status" value="1"/>
</dbReference>
<dbReference type="GO" id="GO:0009556">
    <property type="term" value="P:microsporogenesis"/>
    <property type="evidence" value="ECO:0007669"/>
    <property type="project" value="UniProtKB-ARBA"/>
</dbReference>
<evidence type="ECO:0000256" key="6">
    <source>
        <dbReference type="ARBA" id="ARBA00022776"/>
    </source>
</evidence>
<keyword evidence="5" id="KW-0227">DNA damage</keyword>
<evidence type="ECO:0000313" key="12">
    <source>
        <dbReference type="EMBL" id="TVU15334.1"/>
    </source>
</evidence>
<evidence type="ECO:0000256" key="7">
    <source>
        <dbReference type="ARBA" id="ARBA00023204"/>
    </source>
</evidence>
<evidence type="ECO:0000313" key="13">
    <source>
        <dbReference type="Proteomes" id="UP000324897"/>
    </source>
</evidence>
<evidence type="ECO:0000256" key="5">
    <source>
        <dbReference type="ARBA" id="ARBA00022763"/>
    </source>
</evidence>
<dbReference type="GO" id="GO:0035825">
    <property type="term" value="P:homologous recombination"/>
    <property type="evidence" value="ECO:0007669"/>
    <property type="project" value="UniProtKB-ARBA"/>
</dbReference>
<feature type="compositionally biased region" description="Polar residues" evidence="11">
    <location>
        <begin position="598"/>
        <end position="608"/>
    </location>
</feature>
<keyword evidence="7" id="KW-0234">DNA repair</keyword>
<dbReference type="GO" id="GO:0051301">
    <property type="term" value="P:cell division"/>
    <property type="evidence" value="ECO:0007669"/>
    <property type="project" value="UniProtKB-KW"/>
</dbReference>
<keyword evidence="13" id="KW-1185">Reference proteome</keyword>